<feature type="non-terminal residue" evidence="3">
    <location>
        <position position="1"/>
    </location>
</feature>
<evidence type="ECO:0000256" key="2">
    <source>
        <dbReference type="ARBA" id="ARBA00023235"/>
    </source>
</evidence>
<dbReference type="GO" id="GO:0005975">
    <property type="term" value="P:carbohydrate metabolic process"/>
    <property type="evidence" value="ECO:0007669"/>
    <property type="project" value="InterPro"/>
</dbReference>
<reference evidence="3 4" key="1">
    <citation type="submission" date="2017-08" db="EMBL/GenBank/DDBJ databases">
        <title>Infants hospitalized years apart are colonized by the same room-sourced microbial strains.</title>
        <authorList>
            <person name="Brooks B."/>
            <person name="Olm M.R."/>
            <person name="Firek B.A."/>
            <person name="Baker R."/>
            <person name="Thomas B.C."/>
            <person name="Morowitz M.J."/>
            <person name="Banfield J.F."/>
        </authorList>
    </citation>
    <scope>NUCLEOTIDE SEQUENCE [LARGE SCALE GENOMIC DNA]</scope>
    <source>
        <strain evidence="3">S2_005_002_R2_29</strain>
    </source>
</reference>
<protein>
    <submittedName>
        <fullName evidence="3">N-acylglucosamine 2-epimerase</fullName>
    </submittedName>
</protein>
<evidence type="ECO:0000313" key="4">
    <source>
        <dbReference type="Proteomes" id="UP000249417"/>
    </source>
</evidence>
<comment type="similarity">
    <text evidence="1">Belongs to the N-acylglucosamine 2-epimerase family.</text>
</comment>
<proteinExistence type="inferred from homology"/>
<name>A0A2W5Q3V0_9BACT</name>
<dbReference type="GO" id="GO:0016853">
    <property type="term" value="F:isomerase activity"/>
    <property type="evidence" value="ECO:0007669"/>
    <property type="project" value="UniProtKB-KW"/>
</dbReference>
<accession>A0A2W5Q3V0</accession>
<dbReference type="Gene3D" id="1.50.10.10">
    <property type="match status" value="1"/>
</dbReference>
<dbReference type="Pfam" id="PF07221">
    <property type="entry name" value="GlcNAc_2-epim"/>
    <property type="match status" value="1"/>
</dbReference>
<sequence>EPVKAVRRQDPHMHLLEACLFAHETWGDAEFGKMADEIVGLFQNYFFDGARTALPEDYTDELLPHPDKGHIFEPGHYCEWVWLLKKHAVMKNDAALHDPLCLKLLDWANRYGWDEIYGGIYDGVGENGRVIEDTKRIWPFCEALKANALMLNAAPDRQSIKDHVARMVDVFEDKYMQERGFWVEWLNRDLTPAADYMPGTTPYHVYFGIMETWDAIDGRGQSVSLVSSIEEKLYGLRRSLSNAVKTLRA</sequence>
<dbReference type="PANTHER" id="PTHR15108">
    <property type="entry name" value="N-ACYLGLUCOSAMINE-2-EPIMERASE"/>
    <property type="match status" value="1"/>
</dbReference>
<dbReference type="InterPro" id="IPR008928">
    <property type="entry name" value="6-hairpin_glycosidase_sf"/>
</dbReference>
<evidence type="ECO:0000256" key="1">
    <source>
        <dbReference type="ARBA" id="ARBA00008558"/>
    </source>
</evidence>
<comment type="caution">
    <text evidence="3">The sequence shown here is derived from an EMBL/GenBank/DDBJ whole genome shotgun (WGS) entry which is preliminary data.</text>
</comment>
<dbReference type="EMBL" id="QFQB01000034">
    <property type="protein sequence ID" value="PZQ46020.1"/>
    <property type="molecule type" value="Genomic_DNA"/>
</dbReference>
<dbReference type="SUPFAM" id="SSF48208">
    <property type="entry name" value="Six-hairpin glycosidases"/>
    <property type="match status" value="1"/>
</dbReference>
<dbReference type="InterPro" id="IPR010819">
    <property type="entry name" value="AGE/CE"/>
</dbReference>
<evidence type="ECO:0000313" key="3">
    <source>
        <dbReference type="EMBL" id="PZQ46020.1"/>
    </source>
</evidence>
<organism evidence="3 4">
    <name type="scientific">Micavibrio aeruginosavorus</name>
    <dbReference type="NCBI Taxonomy" id="349221"/>
    <lineage>
        <taxon>Bacteria</taxon>
        <taxon>Pseudomonadati</taxon>
        <taxon>Bdellovibrionota</taxon>
        <taxon>Bdellovibrionia</taxon>
        <taxon>Bdellovibrionales</taxon>
        <taxon>Pseudobdellovibrionaceae</taxon>
        <taxon>Micavibrio</taxon>
    </lineage>
</organism>
<dbReference type="InterPro" id="IPR012341">
    <property type="entry name" value="6hp_glycosidase-like_sf"/>
</dbReference>
<dbReference type="Proteomes" id="UP000249417">
    <property type="component" value="Unassembled WGS sequence"/>
</dbReference>
<keyword evidence="2" id="KW-0413">Isomerase</keyword>
<dbReference type="AlphaFoldDB" id="A0A2W5Q3V0"/>
<gene>
    <name evidence="3" type="ORF">DI551_06005</name>
</gene>